<name>M0M128_9EURY</name>
<reference evidence="3 4" key="1">
    <citation type="journal article" date="2014" name="PLoS Genet.">
        <title>Phylogenetically driven sequencing of extremely halophilic archaea reveals strategies for static and dynamic osmo-response.</title>
        <authorList>
            <person name="Becker E.A."/>
            <person name="Seitzer P.M."/>
            <person name="Tritt A."/>
            <person name="Larsen D."/>
            <person name="Krusor M."/>
            <person name="Yao A.I."/>
            <person name="Wu D."/>
            <person name="Madern D."/>
            <person name="Eisen J.A."/>
            <person name="Darling A.E."/>
            <person name="Facciotti M.T."/>
        </authorList>
    </citation>
    <scope>NUCLEOTIDE SEQUENCE [LARGE SCALE GENOMIC DNA]</scope>
    <source>
        <strain evidence="3 4">100A6</strain>
    </source>
</reference>
<proteinExistence type="predicted"/>
<dbReference type="InterPro" id="IPR012334">
    <property type="entry name" value="Pectin_lyas_fold"/>
</dbReference>
<dbReference type="InterPro" id="IPR006626">
    <property type="entry name" value="PbH1"/>
</dbReference>
<dbReference type="EMBL" id="AOMB01000032">
    <property type="protein sequence ID" value="EMA38075.1"/>
    <property type="molecule type" value="Genomic_DNA"/>
</dbReference>
<feature type="region of interest" description="Disordered" evidence="1">
    <location>
        <begin position="58"/>
        <end position="90"/>
    </location>
</feature>
<dbReference type="Gene3D" id="2.160.20.10">
    <property type="entry name" value="Single-stranded right-handed beta-helix, Pectin lyase-like"/>
    <property type="match status" value="1"/>
</dbReference>
<dbReference type="PATRIC" id="fig|1132509.6.peg.2631"/>
<evidence type="ECO:0000256" key="1">
    <source>
        <dbReference type="SAM" id="MobiDB-lite"/>
    </source>
</evidence>
<accession>M0M128</accession>
<dbReference type="SMART" id="SM00710">
    <property type="entry name" value="PbH1"/>
    <property type="match status" value="5"/>
</dbReference>
<dbReference type="InterPro" id="IPR039448">
    <property type="entry name" value="Beta_helix"/>
</dbReference>
<organism evidence="3 4">
    <name type="scientific">Halococcus hamelinensis 100A6</name>
    <dbReference type="NCBI Taxonomy" id="1132509"/>
    <lineage>
        <taxon>Archaea</taxon>
        <taxon>Methanobacteriati</taxon>
        <taxon>Methanobacteriota</taxon>
        <taxon>Stenosarchaea group</taxon>
        <taxon>Halobacteria</taxon>
        <taxon>Halobacteriales</taxon>
        <taxon>Halococcaceae</taxon>
        <taxon>Halococcus</taxon>
    </lineage>
</organism>
<protein>
    <recommendedName>
        <fullName evidence="2">Right handed beta helix domain-containing protein</fullName>
    </recommendedName>
</protein>
<keyword evidence="4" id="KW-1185">Reference proteome</keyword>
<comment type="caution">
    <text evidence="3">The sequence shown here is derived from an EMBL/GenBank/DDBJ whole genome shotgun (WGS) entry which is preliminary data.</text>
</comment>
<dbReference type="Proteomes" id="UP000011566">
    <property type="component" value="Unassembled WGS sequence"/>
</dbReference>
<sequence length="443" mass="47444">MGQERVSIGRRTFLALVAAGSGTIAACSSPNRPAERPPTEIPMSNLDRVYEITENYHVGPKRERPEPGDAAGTIWEATDPGPAGATRRSLSDGDRWIPLVVEPESPRATGEYHLTADDGFEGIQNVIDRTGGNVVIRLAPGTYVGRELTLEHGVVLVGSGRNATTLKLEDGANADLVTTPDLPDRNVMECTLRDITFDGNRANNASGNAVYGAFWNSRFVDCNFYAAPGNGFWLAGSTASTDDNQFRGCQFLNNRAAGLRGGGNKRSYPSVGVARVDTNWFGYNGGPAVTARGESWKISDSKFYANGLDGDPTIEFDRCSYSNVTGCDIHSDYPDHPLILVSASKGVESIGNQIKSNDLRGNYRSAVGCLVDGNDIVALQIHDNTIQSNGRSGSGIVARETGPGSFVDCSFRNNTFVGTTTGRAVRLPDSWRTNGNINAGRID</sequence>
<dbReference type="InterPro" id="IPR006311">
    <property type="entry name" value="TAT_signal"/>
</dbReference>
<dbReference type="OrthoDB" id="210227at2157"/>
<dbReference type="eggNOG" id="ENOG502N5NW">
    <property type="taxonomic scope" value="Archaea"/>
</dbReference>
<evidence type="ECO:0000313" key="3">
    <source>
        <dbReference type="EMBL" id="EMA38075.1"/>
    </source>
</evidence>
<dbReference type="PROSITE" id="PS51318">
    <property type="entry name" value="TAT"/>
    <property type="match status" value="1"/>
</dbReference>
<evidence type="ECO:0000313" key="4">
    <source>
        <dbReference type="Proteomes" id="UP000011566"/>
    </source>
</evidence>
<dbReference type="InterPro" id="IPR011050">
    <property type="entry name" value="Pectin_lyase_fold/virulence"/>
</dbReference>
<dbReference type="AlphaFoldDB" id="M0M128"/>
<dbReference type="SUPFAM" id="SSF51126">
    <property type="entry name" value="Pectin lyase-like"/>
    <property type="match status" value="1"/>
</dbReference>
<dbReference type="PROSITE" id="PS51257">
    <property type="entry name" value="PROKAR_LIPOPROTEIN"/>
    <property type="match status" value="1"/>
</dbReference>
<evidence type="ECO:0000259" key="2">
    <source>
        <dbReference type="Pfam" id="PF13229"/>
    </source>
</evidence>
<gene>
    <name evidence="3" type="ORF">C447_11580</name>
</gene>
<feature type="domain" description="Right handed beta helix" evidence="2">
    <location>
        <begin position="217"/>
        <end position="374"/>
    </location>
</feature>
<dbReference type="Pfam" id="PF13229">
    <property type="entry name" value="Beta_helix"/>
    <property type="match status" value="1"/>
</dbReference>